<dbReference type="EMBL" id="FNJI01000001">
    <property type="protein sequence ID" value="SDO35693.1"/>
    <property type="molecule type" value="Genomic_DNA"/>
</dbReference>
<evidence type="ECO:0000313" key="3">
    <source>
        <dbReference type="Proteomes" id="UP000199073"/>
    </source>
</evidence>
<dbReference type="Proteomes" id="UP000199073">
    <property type="component" value="Unassembled WGS sequence"/>
</dbReference>
<dbReference type="AlphaFoldDB" id="A0A1H0IWH7"/>
<dbReference type="Gene3D" id="3.40.30.10">
    <property type="entry name" value="Glutaredoxin"/>
    <property type="match status" value="1"/>
</dbReference>
<organism evidence="2 3">
    <name type="scientific">Desulforhopalus singaporensis</name>
    <dbReference type="NCBI Taxonomy" id="91360"/>
    <lineage>
        <taxon>Bacteria</taxon>
        <taxon>Pseudomonadati</taxon>
        <taxon>Thermodesulfobacteriota</taxon>
        <taxon>Desulfobulbia</taxon>
        <taxon>Desulfobulbales</taxon>
        <taxon>Desulfocapsaceae</taxon>
        <taxon>Desulforhopalus</taxon>
    </lineage>
</organism>
<sequence length="86" mass="9841">MAGSYPQIKLYAVSTCSHCRALMEFLQQNRLPFEFVYVDELLGEERRDTIKKVKQVNKRCSFPTTVIGEAVVVGFKEDELKEVLGI</sequence>
<dbReference type="InterPro" id="IPR002109">
    <property type="entry name" value="Glutaredoxin"/>
</dbReference>
<dbReference type="CDD" id="cd02976">
    <property type="entry name" value="NrdH"/>
    <property type="match status" value="1"/>
</dbReference>
<dbReference type="STRING" id="91360.SAMN05660330_00050"/>
<dbReference type="PROSITE" id="PS51354">
    <property type="entry name" value="GLUTAREDOXIN_2"/>
    <property type="match status" value="1"/>
</dbReference>
<name>A0A1H0IWH7_9BACT</name>
<feature type="domain" description="Glutaredoxin" evidence="1">
    <location>
        <begin position="8"/>
        <end position="70"/>
    </location>
</feature>
<dbReference type="Pfam" id="PF00462">
    <property type="entry name" value="Glutaredoxin"/>
    <property type="match status" value="1"/>
</dbReference>
<protein>
    <submittedName>
        <fullName evidence="2">Glutaredoxin</fullName>
    </submittedName>
</protein>
<accession>A0A1H0IWH7</accession>
<dbReference type="OrthoDB" id="9795531at2"/>
<reference evidence="2 3" key="1">
    <citation type="submission" date="2016-10" db="EMBL/GenBank/DDBJ databases">
        <authorList>
            <person name="de Groot N.N."/>
        </authorList>
    </citation>
    <scope>NUCLEOTIDE SEQUENCE [LARGE SCALE GENOMIC DNA]</scope>
    <source>
        <strain evidence="2 3">DSM 12130</strain>
    </source>
</reference>
<dbReference type="InterPro" id="IPR036249">
    <property type="entry name" value="Thioredoxin-like_sf"/>
</dbReference>
<evidence type="ECO:0000313" key="2">
    <source>
        <dbReference type="EMBL" id="SDO35693.1"/>
    </source>
</evidence>
<dbReference type="SUPFAM" id="SSF52833">
    <property type="entry name" value="Thioredoxin-like"/>
    <property type="match status" value="1"/>
</dbReference>
<evidence type="ECO:0000259" key="1">
    <source>
        <dbReference type="Pfam" id="PF00462"/>
    </source>
</evidence>
<gene>
    <name evidence="2" type="ORF">SAMN05660330_00050</name>
</gene>
<proteinExistence type="predicted"/>
<keyword evidence="3" id="KW-1185">Reference proteome</keyword>